<dbReference type="InterPro" id="IPR038261">
    <property type="entry name" value="GPP34-like_sf"/>
</dbReference>
<dbReference type="InterPro" id="IPR008628">
    <property type="entry name" value="GPP34-like"/>
</dbReference>
<proteinExistence type="predicted"/>
<evidence type="ECO:0000313" key="5">
    <source>
        <dbReference type="EMBL" id="MEO9248463.1"/>
    </source>
</evidence>
<dbReference type="Gene3D" id="1.10.3630.10">
    <property type="entry name" value="yeast vps74-n-term truncation variant domain like"/>
    <property type="match status" value="1"/>
</dbReference>
<evidence type="ECO:0000256" key="4">
    <source>
        <dbReference type="ARBA" id="ARBA00023136"/>
    </source>
</evidence>
<dbReference type="RefSeq" id="WP_347921061.1">
    <property type="nucleotide sequence ID" value="NZ_JBDXMX010000005.1"/>
</dbReference>
<evidence type="ECO:0000256" key="2">
    <source>
        <dbReference type="ARBA" id="ARBA00023034"/>
    </source>
</evidence>
<organism evidence="5 6">
    <name type="scientific">Citricoccus nitrophenolicus</name>
    <dbReference type="NCBI Taxonomy" id="863575"/>
    <lineage>
        <taxon>Bacteria</taxon>
        <taxon>Bacillati</taxon>
        <taxon>Actinomycetota</taxon>
        <taxon>Actinomycetes</taxon>
        <taxon>Micrococcales</taxon>
        <taxon>Micrococcaceae</taxon>
        <taxon>Citricoccus</taxon>
    </lineage>
</organism>
<comment type="caution">
    <text evidence="5">The sequence shown here is derived from an EMBL/GenBank/DDBJ whole genome shotgun (WGS) entry which is preliminary data.</text>
</comment>
<comment type="subcellular location">
    <subcellularLocation>
        <location evidence="1">Golgi apparatus membrane</location>
        <topology evidence="1">Peripheral membrane protein</topology>
        <orientation evidence="1">Cytoplasmic side</orientation>
    </subcellularLocation>
</comment>
<keyword evidence="6" id="KW-1185">Reference proteome</keyword>
<dbReference type="EMBL" id="JBDXMX010000005">
    <property type="protein sequence ID" value="MEO9248463.1"/>
    <property type="molecule type" value="Genomic_DNA"/>
</dbReference>
<keyword evidence="2" id="KW-0333">Golgi apparatus</keyword>
<dbReference type="Pfam" id="PF05719">
    <property type="entry name" value="GPP34"/>
    <property type="match status" value="1"/>
</dbReference>
<evidence type="ECO:0000256" key="1">
    <source>
        <dbReference type="ARBA" id="ARBA00004255"/>
    </source>
</evidence>
<dbReference type="Proteomes" id="UP001484097">
    <property type="component" value="Unassembled WGS sequence"/>
</dbReference>
<keyword evidence="3" id="KW-0446">Lipid-binding</keyword>
<accession>A0ABV0IJX9</accession>
<gene>
    <name evidence="5" type="ORF">ABDK96_12300</name>
</gene>
<name>A0ABV0IJX9_9MICC</name>
<evidence type="ECO:0000256" key="3">
    <source>
        <dbReference type="ARBA" id="ARBA00023121"/>
    </source>
</evidence>
<keyword evidence="4" id="KW-0472">Membrane</keyword>
<reference evidence="5 6" key="1">
    <citation type="submission" date="2024-05" db="EMBL/GenBank/DDBJ databases">
        <authorList>
            <person name="Yi C."/>
        </authorList>
    </citation>
    <scope>NUCLEOTIDE SEQUENCE [LARGE SCALE GENOMIC DNA]</scope>
    <source>
        <strain evidence="5 6">XS13</strain>
    </source>
</reference>
<sequence length="221" mass="22872">MLIVEEMFLLLSQDNAISDRAHRYRRYGLAAAALADLADTGVVQIADAGAPGGEPKVTVVKAGMTGRAPLDALLPALDGLSGKKISALVAHAKLDPELATGQELARQGIVREESSFLGGSSFLTVNPAPAIALRERLGQVLSGDREPTLAESTELGLLKALNVAHGVLGPARGDLDRRGLSRRIDAVAQGIPVVEAVQRVVDPITASTMTVTTAAGSARAT</sequence>
<evidence type="ECO:0000313" key="6">
    <source>
        <dbReference type="Proteomes" id="UP001484097"/>
    </source>
</evidence>
<protein>
    <submittedName>
        <fullName evidence="5">GPP34 family phosphoprotein</fullName>
    </submittedName>
</protein>